<dbReference type="GeneID" id="25728515"/>
<evidence type="ECO:0000256" key="1">
    <source>
        <dbReference type="SAM" id="MobiDB-lite"/>
    </source>
</evidence>
<evidence type="ECO:0000313" key="3">
    <source>
        <dbReference type="EMBL" id="KIZ06826.1"/>
    </source>
</evidence>
<feature type="region of interest" description="Disordered" evidence="1">
    <location>
        <begin position="324"/>
        <end position="346"/>
    </location>
</feature>
<protein>
    <recommendedName>
        <fullName evidence="2">PUB domain-containing protein</fullName>
    </recommendedName>
</protein>
<keyword evidence="4" id="KW-1185">Reference proteome</keyword>
<dbReference type="EMBL" id="KK100326">
    <property type="protein sequence ID" value="KIZ06826.1"/>
    <property type="molecule type" value="Genomic_DNA"/>
</dbReference>
<dbReference type="PANTHER" id="PTHR47694:SF1">
    <property type="entry name" value="PLANT UBX DOMAIN-CONTAINING PROTEIN 2"/>
    <property type="match status" value="1"/>
</dbReference>
<dbReference type="SUPFAM" id="SSF54236">
    <property type="entry name" value="Ubiquitin-like"/>
    <property type="match status" value="1"/>
</dbReference>
<dbReference type="PANTHER" id="PTHR47694">
    <property type="entry name" value="PLANT UBX DOMAIN-CONTAINING PROTEIN 2"/>
    <property type="match status" value="1"/>
</dbReference>
<dbReference type="OrthoDB" id="548678at2759"/>
<dbReference type="RefSeq" id="XP_013905845.1">
    <property type="nucleotide sequence ID" value="XM_014050391.1"/>
</dbReference>
<gene>
    <name evidence="3" type="ORF">MNEG_1127</name>
</gene>
<dbReference type="InterPro" id="IPR036339">
    <property type="entry name" value="PUB-like_dom_sf"/>
</dbReference>
<dbReference type="InterPro" id="IPR029071">
    <property type="entry name" value="Ubiquitin-like_domsf"/>
</dbReference>
<name>A0A0D2NR80_9CHLO</name>
<dbReference type="KEGG" id="mng:MNEG_1127"/>
<dbReference type="Proteomes" id="UP000054498">
    <property type="component" value="Unassembled WGS sequence"/>
</dbReference>
<organism evidence="3 4">
    <name type="scientific">Monoraphidium neglectum</name>
    <dbReference type="NCBI Taxonomy" id="145388"/>
    <lineage>
        <taxon>Eukaryota</taxon>
        <taxon>Viridiplantae</taxon>
        <taxon>Chlorophyta</taxon>
        <taxon>core chlorophytes</taxon>
        <taxon>Chlorophyceae</taxon>
        <taxon>CS clade</taxon>
        <taxon>Sphaeropleales</taxon>
        <taxon>Selenastraceae</taxon>
        <taxon>Monoraphidium</taxon>
    </lineage>
</organism>
<dbReference type="Gene3D" id="1.20.58.2190">
    <property type="match status" value="1"/>
</dbReference>
<feature type="domain" description="PUB" evidence="2">
    <location>
        <begin position="223"/>
        <end position="277"/>
    </location>
</feature>
<dbReference type="CDD" id="cd09212">
    <property type="entry name" value="PUB"/>
    <property type="match status" value="1"/>
</dbReference>
<feature type="region of interest" description="Disordered" evidence="1">
    <location>
        <begin position="142"/>
        <end position="198"/>
    </location>
</feature>
<feature type="compositionally biased region" description="Pro residues" evidence="1">
    <location>
        <begin position="332"/>
        <end position="346"/>
    </location>
</feature>
<evidence type="ECO:0000259" key="2">
    <source>
        <dbReference type="Pfam" id="PF09409"/>
    </source>
</evidence>
<dbReference type="AlphaFoldDB" id="A0A0D2NR80"/>
<dbReference type="Pfam" id="PF09409">
    <property type="entry name" value="PUB"/>
    <property type="match status" value="1"/>
</dbReference>
<dbReference type="STRING" id="145388.A0A0D2NR80"/>
<proteinExistence type="predicted"/>
<sequence>MGEKKSTEDIGKKLKGLWNKVTNELNTSGSTFKGHGHKLGGGEVRGALRFAAQSSVNLAAGVREQQREQQQVPGRPLGTGAAVAAAEQRIAAAAARGSGQRGGGGGAPEAPVRAQGVLLPASEFDPFQPAVGGGAALNAIKEPHFESSSSSGTSGGRPREGAPTPGAAAASSAPPDSGSSSGPTGAPAAMQGPPPTADQVDEMRRCVALILSMPPERAAGSVEEPRFRQVRLGNKRIREAVVEVPGGCELLAACGFQVHRDPGDGEDGGFAAFLEDHNLPLVEEGLLQLQSLASAALPASTAPPAASAGVAGVAAAPAAPSNPAPLGMRAPPSSPPPPTTVAAAAPPPPVDRRLQVLLPVASDIQLDASFFERTPADVKAEYARLAARRRAGEVLTTRAHKERQAAAAARGAAAALKEAAVRVRFPEGVQLEAVFGAGEPLERIHEVVAAALRSPATLFELVLPDRRPLPREGRVADAGIAPAVLLNFRQLEASPGAGARGRELPALSDDMLRLARVD</sequence>
<dbReference type="SUPFAM" id="SSF143503">
    <property type="entry name" value="PUG domain-like"/>
    <property type="match status" value="1"/>
</dbReference>
<feature type="region of interest" description="Disordered" evidence="1">
    <location>
        <begin position="92"/>
        <end position="114"/>
    </location>
</feature>
<accession>A0A0D2NR80</accession>
<evidence type="ECO:0000313" key="4">
    <source>
        <dbReference type="Proteomes" id="UP000054498"/>
    </source>
</evidence>
<reference evidence="3 4" key="1">
    <citation type="journal article" date="2013" name="BMC Genomics">
        <title>Reconstruction of the lipid metabolism for the microalga Monoraphidium neglectum from its genome sequence reveals characteristics suitable for biofuel production.</title>
        <authorList>
            <person name="Bogen C."/>
            <person name="Al-Dilaimi A."/>
            <person name="Albersmeier A."/>
            <person name="Wichmann J."/>
            <person name="Grundmann M."/>
            <person name="Rupp O."/>
            <person name="Lauersen K.J."/>
            <person name="Blifernez-Klassen O."/>
            <person name="Kalinowski J."/>
            <person name="Goesmann A."/>
            <person name="Mussgnug J.H."/>
            <person name="Kruse O."/>
        </authorList>
    </citation>
    <scope>NUCLEOTIDE SEQUENCE [LARGE SCALE GENOMIC DNA]</scope>
    <source>
        <strain evidence="3 4">SAG 48.87</strain>
    </source>
</reference>
<feature type="compositionally biased region" description="Low complexity" evidence="1">
    <location>
        <begin position="161"/>
        <end position="189"/>
    </location>
</feature>
<dbReference type="InterPro" id="IPR018997">
    <property type="entry name" value="PUB_domain"/>
</dbReference>